<keyword evidence="6" id="KW-0521">NADP</keyword>
<evidence type="ECO:0000256" key="1">
    <source>
        <dbReference type="ARBA" id="ARBA00004871"/>
    </source>
</evidence>
<comment type="function">
    <text evidence="6">Involved in the biosynthesis of the chorismate, which leads to the biosynthesis of aromatic amino acids. Catalyzes the reversible NADPH linked reduction of 3-dehydroshikimate (DHSA) to yield shikimate (SA).</text>
</comment>
<dbReference type="Pfam" id="PF08501">
    <property type="entry name" value="Shikimate_dh_N"/>
    <property type="match status" value="1"/>
</dbReference>
<dbReference type="Pfam" id="PF18317">
    <property type="entry name" value="SDH_C"/>
    <property type="match status" value="1"/>
</dbReference>
<feature type="binding site" evidence="6">
    <location>
        <position position="233"/>
    </location>
    <ligand>
        <name>NADP(+)</name>
        <dbReference type="ChEBI" id="CHEBI:58349"/>
    </ligand>
</feature>
<feature type="binding site" evidence="6">
    <location>
        <position position="102"/>
    </location>
    <ligand>
        <name>shikimate</name>
        <dbReference type="ChEBI" id="CHEBI:36208"/>
    </ligand>
</feature>
<dbReference type="InterPro" id="IPR013708">
    <property type="entry name" value="Shikimate_DH-bd_N"/>
</dbReference>
<evidence type="ECO:0000256" key="6">
    <source>
        <dbReference type="HAMAP-Rule" id="MF_00222"/>
    </source>
</evidence>
<dbReference type="Gene3D" id="3.40.50.10860">
    <property type="entry name" value="Leucine Dehydrogenase, chain A, domain 1"/>
    <property type="match status" value="1"/>
</dbReference>
<dbReference type="Gene3D" id="3.40.50.720">
    <property type="entry name" value="NAD(P)-binding Rossmann-like Domain"/>
    <property type="match status" value="1"/>
</dbReference>
<evidence type="ECO:0000256" key="5">
    <source>
        <dbReference type="ARBA" id="ARBA00060613"/>
    </source>
</evidence>
<feature type="active site" description="Proton acceptor" evidence="6">
    <location>
        <position position="81"/>
    </location>
</feature>
<keyword evidence="4 6" id="KW-0057">Aromatic amino acid biosynthesis</keyword>
<dbReference type="GO" id="GO:0005829">
    <property type="term" value="C:cytosol"/>
    <property type="evidence" value="ECO:0007669"/>
    <property type="project" value="TreeGrafter"/>
</dbReference>
<dbReference type="Proteomes" id="UP000198885">
    <property type="component" value="Unassembled WGS sequence"/>
</dbReference>
<feature type="binding site" evidence="6">
    <location>
        <position position="263"/>
    </location>
    <ligand>
        <name>shikimate</name>
        <dbReference type="ChEBI" id="CHEBI:36208"/>
    </ligand>
</feature>
<dbReference type="NCBIfam" id="NF009201">
    <property type="entry name" value="PRK12549.1"/>
    <property type="match status" value="1"/>
</dbReference>
<feature type="domain" description="SDH C-terminal" evidence="8">
    <location>
        <begin position="256"/>
        <end position="284"/>
    </location>
</feature>
<dbReference type="FunFam" id="3.40.50.720:FF:000086">
    <property type="entry name" value="Quinate/shikimate dehydrogenase"/>
    <property type="match status" value="1"/>
</dbReference>
<evidence type="ECO:0000256" key="3">
    <source>
        <dbReference type="ARBA" id="ARBA00023002"/>
    </source>
</evidence>
<dbReference type="EC" id="1.1.1.25" evidence="6"/>
<dbReference type="UniPathway" id="UPA00053">
    <property type="reaction ID" value="UER00087"/>
</dbReference>
<dbReference type="GO" id="GO:0008652">
    <property type="term" value="P:amino acid biosynthetic process"/>
    <property type="evidence" value="ECO:0007669"/>
    <property type="project" value="UniProtKB-KW"/>
</dbReference>
<dbReference type="RefSeq" id="WP_092690706.1">
    <property type="nucleotide sequence ID" value="NZ_FOGU01000003.1"/>
</dbReference>
<dbReference type="InterPro" id="IPR036291">
    <property type="entry name" value="NAD(P)-bd_dom_sf"/>
</dbReference>
<proteinExistence type="inferred from homology"/>
<dbReference type="GO" id="GO:0009073">
    <property type="term" value="P:aromatic amino acid family biosynthetic process"/>
    <property type="evidence" value="ECO:0007669"/>
    <property type="project" value="UniProtKB-KW"/>
</dbReference>
<reference evidence="9 10" key="1">
    <citation type="submission" date="2016-10" db="EMBL/GenBank/DDBJ databases">
        <authorList>
            <person name="de Groot N.N."/>
        </authorList>
    </citation>
    <scope>NUCLEOTIDE SEQUENCE [LARGE SCALE GENOMIC DNA]</scope>
    <source>
        <strain evidence="9 10">DSM 23042</strain>
    </source>
</reference>
<dbReference type="NCBIfam" id="NF001319">
    <property type="entry name" value="PRK00258.3-3"/>
    <property type="match status" value="1"/>
</dbReference>
<feature type="domain" description="Shikimate dehydrogenase substrate binding N-terminal" evidence="7">
    <location>
        <begin position="19"/>
        <end position="104"/>
    </location>
</feature>
<keyword evidence="10" id="KW-1185">Reference proteome</keyword>
<dbReference type="GO" id="GO:0019632">
    <property type="term" value="P:shikimate metabolic process"/>
    <property type="evidence" value="ECO:0007669"/>
    <property type="project" value="TreeGrafter"/>
</dbReference>
<dbReference type="AlphaFoldDB" id="A0A1H9SR25"/>
<dbReference type="HAMAP" id="MF_00222">
    <property type="entry name" value="Shikimate_DH_AroE"/>
    <property type="match status" value="1"/>
</dbReference>
<evidence type="ECO:0000256" key="2">
    <source>
        <dbReference type="ARBA" id="ARBA00022605"/>
    </source>
</evidence>
<dbReference type="GO" id="GO:0050661">
    <property type="term" value="F:NADP binding"/>
    <property type="evidence" value="ECO:0007669"/>
    <property type="project" value="TreeGrafter"/>
</dbReference>
<feature type="binding site" evidence="6">
    <location>
        <position position="256"/>
    </location>
    <ligand>
        <name>NADP(+)</name>
        <dbReference type="ChEBI" id="CHEBI:58349"/>
    </ligand>
</feature>
<feature type="binding site" evidence="6">
    <location>
        <position position="93"/>
    </location>
    <ligand>
        <name>NADP(+)</name>
        <dbReference type="ChEBI" id="CHEBI:58349"/>
    </ligand>
</feature>
<dbReference type="SUPFAM" id="SSF53223">
    <property type="entry name" value="Aminoacid dehydrogenase-like, N-terminal domain"/>
    <property type="match status" value="1"/>
</dbReference>
<dbReference type="InterPro" id="IPR022893">
    <property type="entry name" value="Shikimate_DH_fam"/>
</dbReference>
<feature type="binding site" evidence="6">
    <location>
        <position position="77"/>
    </location>
    <ligand>
        <name>shikimate</name>
        <dbReference type="ChEBI" id="CHEBI:36208"/>
    </ligand>
</feature>
<feature type="binding site" evidence="6">
    <location>
        <position position="117"/>
    </location>
    <ligand>
        <name>shikimate</name>
        <dbReference type="ChEBI" id="CHEBI:36208"/>
    </ligand>
</feature>
<keyword evidence="2 6" id="KW-0028">Amino-acid biosynthesis</keyword>
<comment type="subunit">
    <text evidence="6">Homodimer.</text>
</comment>
<evidence type="ECO:0000259" key="7">
    <source>
        <dbReference type="Pfam" id="PF08501"/>
    </source>
</evidence>
<dbReference type="GO" id="GO:0004764">
    <property type="term" value="F:shikimate 3-dehydrogenase (NADP+) activity"/>
    <property type="evidence" value="ECO:0007669"/>
    <property type="project" value="UniProtKB-UniRule"/>
</dbReference>
<evidence type="ECO:0000313" key="10">
    <source>
        <dbReference type="Proteomes" id="UP000198885"/>
    </source>
</evidence>
<dbReference type="SUPFAM" id="SSF51735">
    <property type="entry name" value="NAD(P)-binding Rossmann-fold domains"/>
    <property type="match status" value="1"/>
</dbReference>
<dbReference type="EMBL" id="FOGU01000003">
    <property type="protein sequence ID" value="SER87265.1"/>
    <property type="molecule type" value="Genomic_DNA"/>
</dbReference>
<comment type="caution">
    <text evidence="6">Lacks conserved residue(s) required for the propagation of feature annotation.</text>
</comment>
<dbReference type="InterPro" id="IPR041121">
    <property type="entry name" value="SDH_C"/>
</dbReference>
<dbReference type="CDD" id="cd01065">
    <property type="entry name" value="NAD_bind_Shikimate_DH"/>
    <property type="match status" value="1"/>
</dbReference>
<dbReference type="PANTHER" id="PTHR21089">
    <property type="entry name" value="SHIKIMATE DEHYDROGENASE"/>
    <property type="match status" value="1"/>
</dbReference>
<comment type="pathway">
    <text evidence="1 6">Metabolic intermediate biosynthesis; chorismate biosynthesis; chorismate from D-erythrose 4-phosphate and phosphoenolpyruvate: step 4/7.</text>
</comment>
<keyword evidence="3 6" id="KW-0560">Oxidoreductase</keyword>
<feature type="binding site" evidence="6">
    <location>
        <begin position="27"/>
        <end position="29"/>
    </location>
    <ligand>
        <name>shikimate</name>
        <dbReference type="ChEBI" id="CHEBI:36208"/>
    </ligand>
</feature>
<comment type="catalytic activity">
    <reaction evidence="6">
        <text>shikimate + NADP(+) = 3-dehydroshikimate + NADPH + H(+)</text>
        <dbReference type="Rhea" id="RHEA:17737"/>
        <dbReference type="ChEBI" id="CHEBI:15378"/>
        <dbReference type="ChEBI" id="CHEBI:16630"/>
        <dbReference type="ChEBI" id="CHEBI:36208"/>
        <dbReference type="ChEBI" id="CHEBI:57783"/>
        <dbReference type="ChEBI" id="CHEBI:58349"/>
        <dbReference type="EC" id="1.1.1.25"/>
    </reaction>
</comment>
<feature type="binding site" evidence="6">
    <location>
        <position position="235"/>
    </location>
    <ligand>
        <name>shikimate</name>
        <dbReference type="ChEBI" id="CHEBI:36208"/>
    </ligand>
</feature>
<evidence type="ECO:0000259" key="8">
    <source>
        <dbReference type="Pfam" id="PF18317"/>
    </source>
</evidence>
<gene>
    <name evidence="6" type="primary">aroE</name>
    <name evidence="9" type="ORF">SAMN04490244_103340</name>
</gene>
<dbReference type="InterPro" id="IPR046346">
    <property type="entry name" value="Aminoacid_DH-like_N_sf"/>
</dbReference>
<dbReference type="STRING" id="641238.SAMN04490244_103340"/>
<comment type="pathway">
    <text evidence="5">Aromatic compound metabolism; 3,4-dihydroxybenzoate biosynthesis; 3-dehydroquinate from D-quinate (NAD(+) route).</text>
</comment>
<organism evidence="9 10">
    <name type="scientific">Tranquillimonas rosea</name>
    <dbReference type="NCBI Taxonomy" id="641238"/>
    <lineage>
        <taxon>Bacteria</taxon>
        <taxon>Pseudomonadati</taxon>
        <taxon>Pseudomonadota</taxon>
        <taxon>Alphaproteobacteria</taxon>
        <taxon>Rhodobacterales</taxon>
        <taxon>Roseobacteraceae</taxon>
        <taxon>Tranquillimonas</taxon>
    </lineage>
</organism>
<feature type="binding site" evidence="6">
    <location>
        <begin position="141"/>
        <end position="145"/>
    </location>
    <ligand>
        <name>NADP(+)</name>
        <dbReference type="ChEBI" id="CHEBI:58349"/>
    </ligand>
</feature>
<comment type="similarity">
    <text evidence="6">Belongs to the shikimate dehydrogenase family.</text>
</comment>
<dbReference type="OrthoDB" id="9792692at2"/>
<dbReference type="PANTHER" id="PTHR21089:SF1">
    <property type="entry name" value="BIFUNCTIONAL 3-DEHYDROQUINATE DEHYDRATASE_SHIKIMATE DEHYDROGENASE, CHLOROPLASTIC"/>
    <property type="match status" value="1"/>
</dbReference>
<evidence type="ECO:0000313" key="9">
    <source>
        <dbReference type="EMBL" id="SER87265.1"/>
    </source>
</evidence>
<evidence type="ECO:0000256" key="4">
    <source>
        <dbReference type="ARBA" id="ARBA00023141"/>
    </source>
</evidence>
<dbReference type="GO" id="GO:0009423">
    <property type="term" value="P:chorismate biosynthetic process"/>
    <property type="evidence" value="ECO:0007669"/>
    <property type="project" value="UniProtKB-UniRule"/>
</dbReference>
<accession>A0A1H9SR25</accession>
<name>A0A1H9SR25_9RHOB</name>
<sequence length="295" mass="30801">MSPVTAEETGAGRPLRLGLIGRGITLSRTPRMHEAEAAAQGLACRYDLLDMDAGVEGSLSEIVDRAEAEGYAGLNVTFPYKQEIIPLLDGLSDAARRVEAVNTVVFHEGRRSGHNTDFWGFSENLRRNLPDADIGTVLLIGAGGAGGAVGHALADLGAGRILIFDRRDGAAEALAQAVNAAAGRPVAGAAEALPAAAAEARGIVNATPVGMAKMPGTPIDTALLTPDQWVADIVYFPLETEFLCKAKAVGCRTLSGEGMAIFQAVRAFELFTGIRPAAERMRQAFHAQAPDEGAA</sequence>
<protein>
    <recommendedName>
        <fullName evidence="6">Shikimate dehydrogenase (NADP(+))</fullName>
        <shortName evidence="6">SDH</shortName>
        <ecNumber evidence="6">1.1.1.25</ecNumber>
    </recommendedName>
</protein>